<keyword evidence="3" id="KW-0614">Plasmid</keyword>
<sequence length="635" mass="73526">MEELKMGFERAKVFVEREDVYRKLKGAISFLIPTRKDIEFELRAGGSSYTDGHRVVVGLPSLFYDKSEEEMYVALRALVGHECQHINSTSFSAYQEAQKRILDDFEAKTGSWERGFSLYIKETAKAFLNGIEDGRIERILVSKWPGYEKYLKYLNGMMWKHLEVSGDEIRDFWLSLVSIAVTGLLPKGFSRYEGQPLERVMKDLIPRIRSAIKAKTSQECFSLCEQMMKDHADYIIGLYRNGEREEEFLSLEFEPEEFEGVEGNETIGDVERDNHFSTTKQEEDEDEEGGEGRKERESDVRLNGASEESMTVDETAFEEQFDVIKQEAVQEAKRHMTAGGLREKNVPDSLEQGLNQEEVREIELLYRDQAVKFEERILPQRHLHAPVPVSWKRTAARFRREVEAIKRNKMARTLRGQRAGILDVERLHQWPTKEVNLFMRKKLPFEHDYVFYLLEDGSGSMSGAKERKAKEALFMMEEGLKTWRFPFKMATFSTDGDKVIHHVIKGFSENRKGAYAVNAWHERQASGANKDGFSIRVAVKELLKRPEKEKVLIVLSDGLPVEYSSEQDALDDVKQAVKEARKAGVHVIAMMFGDEEFRASHVEKYKYMYDNSIINCKPEHIPFQLSRVLRRLLSR</sequence>
<dbReference type="PANTHER" id="PTHR41248">
    <property type="entry name" value="NORD PROTEIN"/>
    <property type="match status" value="1"/>
</dbReference>
<reference evidence="4" key="1">
    <citation type="journal article" date="2020" name="Microbiol. Resour. Announc.">
        <title>Complete Genome Sequence of Geobacillus sp. Strain E55-1, Isolated from Mine Geyser in Japan.</title>
        <authorList>
            <person name="Miyazaki K."/>
            <person name="Hase E."/>
            <person name="Tokito N."/>
        </authorList>
    </citation>
    <scope>NUCLEOTIDE SEQUENCE [LARGE SCALE GENOMIC DNA]</scope>
    <source>
        <strain evidence="4">E55-1</strain>
        <plasmid evidence="4">pGspE55-1</plasmid>
    </source>
</reference>
<organism evidence="3 4">
    <name type="scientific">Geobacillus subterraneus</name>
    <dbReference type="NCBI Taxonomy" id="129338"/>
    <lineage>
        <taxon>Bacteria</taxon>
        <taxon>Bacillati</taxon>
        <taxon>Bacillota</taxon>
        <taxon>Bacilli</taxon>
        <taxon>Bacillales</taxon>
        <taxon>Anoxybacillaceae</taxon>
        <taxon>Geobacillus</taxon>
    </lineage>
</organism>
<dbReference type="InterPro" id="IPR051928">
    <property type="entry name" value="NorD/CobT"/>
</dbReference>
<dbReference type="SUPFAM" id="SSF53300">
    <property type="entry name" value="vWA-like"/>
    <property type="match status" value="1"/>
</dbReference>
<dbReference type="Proteomes" id="UP000501421">
    <property type="component" value="Plasmid pGspE55-1"/>
</dbReference>
<dbReference type="RefSeq" id="WP_172418868.1">
    <property type="nucleotide sequence ID" value="NZ_AP022558.1"/>
</dbReference>
<accession>A0A679G4B6</accession>
<feature type="region of interest" description="Disordered" evidence="1">
    <location>
        <begin position="258"/>
        <end position="311"/>
    </location>
</feature>
<protein>
    <recommendedName>
        <fullName evidence="2">VWFA domain-containing protein</fullName>
    </recommendedName>
</protein>
<dbReference type="AlphaFoldDB" id="A0A679G4B6"/>
<dbReference type="PANTHER" id="PTHR41248:SF1">
    <property type="entry name" value="NORD PROTEIN"/>
    <property type="match status" value="1"/>
</dbReference>
<dbReference type="InterPro" id="IPR036465">
    <property type="entry name" value="vWFA_dom_sf"/>
</dbReference>
<gene>
    <name evidence="3" type="ORF">GsuE55_37240</name>
</gene>
<dbReference type="PROSITE" id="PS50234">
    <property type="entry name" value="VWFA"/>
    <property type="match status" value="1"/>
</dbReference>
<dbReference type="EMBL" id="AP022558">
    <property type="protein sequence ID" value="BBW98891.1"/>
    <property type="molecule type" value="Genomic_DNA"/>
</dbReference>
<evidence type="ECO:0000259" key="2">
    <source>
        <dbReference type="PROSITE" id="PS50234"/>
    </source>
</evidence>
<evidence type="ECO:0000313" key="4">
    <source>
        <dbReference type="Proteomes" id="UP000501421"/>
    </source>
</evidence>
<dbReference type="InterPro" id="IPR002035">
    <property type="entry name" value="VWF_A"/>
</dbReference>
<keyword evidence="4" id="KW-1185">Reference proteome</keyword>
<feature type="domain" description="VWFA" evidence="2">
    <location>
        <begin position="450"/>
        <end position="594"/>
    </location>
</feature>
<feature type="compositionally biased region" description="Basic and acidic residues" evidence="1">
    <location>
        <begin position="290"/>
        <end position="300"/>
    </location>
</feature>
<geneLocation type="plasmid" evidence="3 4">
    <name>pGspE55-1</name>
</geneLocation>
<proteinExistence type="predicted"/>
<dbReference type="Pfam" id="PF00092">
    <property type="entry name" value="VWA"/>
    <property type="match status" value="1"/>
</dbReference>
<dbReference type="Gene3D" id="3.40.50.410">
    <property type="entry name" value="von Willebrand factor, type A domain"/>
    <property type="match status" value="1"/>
</dbReference>
<name>A0A679G4B6_9BACL</name>
<evidence type="ECO:0000256" key="1">
    <source>
        <dbReference type="SAM" id="MobiDB-lite"/>
    </source>
</evidence>
<evidence type="ECO:0000313" key="3">
    <source>
        <dbReference type="EMBL" id="BBW98891.1"/>
    </source>
</evidence>